<dbReference type="RefSeq" id="WP_145269561.1">
    <property type="nucleotide sequence ID" value="NZ_CP036272.1"/>
</dbReference>
<evidence type="ECO:0000313" key="3">
    <source>
        <dbReference type="Proteomes" id="UP000315003"/>
    </source>
</evidence>
<evidence type="ECO:0000256" key="1">
    <source>
        <dbReference type="SAM" id="MobiDB-lite"/>
    </source>
</evidence>
<evidence type="ECO:0000313" key="2">
    <source>
        <dbReference type="EMBL" id="QDT58414.1"/>
    </source>
</evidence>
<accession>A0A517SQL2</accession>
<keyword evidence="3" id="KW-1185">Reference proteome</keyword>
<feature type="region of interest" description="Disordered" evidence="1">
    <location>
        <begin position="1"/>
        <end position="22"/>
    </location>
</feature>
<dbReference type="Proteomes" id="UP000315003">
    <property type="component" value="Chromosome"/>
</dbReference>
<feature type="compositionally biased region" description="Low complexity" evidence="1">
    <location>
        <begin position="1"/>
        <end position="15"/>
    </location>
</feature>
<organism evidence="2 3">
    <name type="scientific">Stieleria bergensis</name>
    <dbReference type="NCBI Taxonomy" id="2528025"/>
    <lineage>
        <taxon>Bacteria</taxon>
        <taxon>Pseudomonadati</taxon>
        <taxon>Planctomycetota</taxon>
        <taxon>Planctomycetia</taxon>
        <taxon>Pirellulales</taxon>
        <taxon>Pirellulaceae</taxon>
        <taxon>Stieleria</taxon>
    </lineage>
</organism>
<dbReference type="AlphaFoldDB" id="A0A517SQL2"/>
<sequence>MSDSSPFSTDTSPTSVNLARSSRSWTQAESAAGFILRYLSPMKSLLMEILPAEADTDRALKRLLTHLVSAGFGQKHNGNLRQFVAMAIRSCVKSHFAESKTPLPEAVQHQLASVGNDSDRWRGLWRDCLLQRAWRALERLEHQDLSRPLFELLWITEHEGDLPTADLIRRVAEKTQIEVPVGRVVPLLAEARMLFAQFLADEVAETLQNPDVGAVHAEIAFLQLETYYDGVPL</sequence>
<name>A0A517SQL2_9BACT</name>
<reference evidence="2 3" key="1">
    <citation type="submission" date="2019-02" db="EMBL/GenBank/DDBJ databases">
        <title>Deep-cultivation of Planctomycetes and their phenomic and genomic characterization uncovers novel biology.</title>
        <authorList>
            <person name="Wiegand S."/>
            <person name="Jogler M."/>
            <person name="Boedeker C."/>
            <person name="Pinto D."/>
            <person name="Vollmers J."/>
            <person name="Rivas-Marin E."/>
            <person name="Kohn T."/>
            <person name="Peeters S.H."/>
            <person name="Heuer A."/>
            <person name="Rast P."/>
            <person name="Oberbeckmann S."/>
            <person name="Bunk B."/>
            <person name="Jeske O."/>
            <person name="Meyerdierks A."/>
            <person name="Storesund J.E."/>
            <person name="Kallscheuer N."/>
            <person name="Luecker S."/>
            <person name="Lage O.M."/>
            <person name="Pohl T."/>
            <person name="Merkel B.J."/>
            <person name="Hornburger P."/>
            <person name="Mueller R.-W."/>
            <person name="Bruemmer F."/>
            <person name="Labrenz M."/>
            <person name="Spormann A.M."/>
            <person name="Op den Camp H."/>
            <person name="Overmann J."/>
            <person name="Amann R."/>
            <person name="Jetten M.S.M."/>
            <person name="Mascher T."/>
            <person name="Medema M.H."/>
            <person name="Devos D.P."/>
            <person name="Kaster A.-K."/>
            <person name="Ovreas L."/>
            <person name="Rohde M."/>
            <person name="Galperin M.Y."/>
            <person name="Jogler C."/>
        </authorList>
    </citation>
    <scope>NUCLEOTIDE SEQUENCE [LARGE SCALE GENOMIC DNA]</scope>
    <source>
        <strain evidence="2 3">SV_7m_r</strain>
    </source>
</reference>
<proteinExistence type="predicted"/>
<dbReference type="EMBL" id="CP036272">
    <property type="protein sequence ID" value="QDT58414.1"/>
    <property type="molecule type" value="Genomic_DNA"/>
</dbReference>
<protein>
    <submittedName>
        <fullName evidence="2">Uncharacterized protein</fullName>
    </submittedName>
</protein>
<dbReference type="OrthoDB" id="286312at2"/>
<gene>
    <name evidence="2" type="ORF">SV7mr_09060</name>
</gene>